<sequence>MSCLAGPKGRAMGRDVGPWTFWPLYSQLRQVKRSEESYLTQTHEQTNSHVVKFALARGASLLHRQAVKCVLVEVQVRLGGSLLFSGHLGVSVLPFNFIARFGAGLLEFREFSVVVCREASGPIVGTWKLLEEERVPVLR</sequence>
<protein>
    <submittedName>
        <fullName evidence="1">Uncharacterized protein</fullName>
    </submittedName>
</protein>
<organism evidence="1">
    <name type="scientific">Oryza sativa subsp. japonica</name>
    <name type="common">Rice</name>
    <dbReference type="NCBI Taxonomy" id="39947"/>
    <lineage>
        <taxon>Eukaryota</taxon>
        <taxon>Viridiplantae</taxon>
        <taxon>Streptophyta</taxon>
        <taxon>Embryophyta</taxon>
        <taxon>Tracheophyta</taxon>
        <taxon>Spermatophyta</taxon>
        <taxon>Magnoliopsida</taxon>
        <taxon>Liliopsida</taxon>
        <taxon>Poales</taxon>
        <taxon>Poaceae</taxon>
        <taxon>BOP clade</taxon>
        <taxon>Oryzoideae</taxon>
        <taxon>Oryzeae</taxon>
        <taxon>Oryzinae</taxon>
        <taxon>Oryza</taxon>
        <taxon>Oryza sativa</taxon>
    </lineage>
</organism>
<dbReference type="AlphaFoldDB" id="Q2QPW7"/>
<evidence type="ECO:0000313" key="1">
    <source>
        <dbReference type="EMBL" id="ABA99125.2"/>
    </source>
</evidence>
<reference evidence="1" key="3">
    <citation type="submission" date="2006-01" db="EMBL/GenBank/DDBJ databases">
        <authorList>
            <person name="Buell R."/>
        </authorList>
    </citation>
    <scope>NUCLEOTIDE SEQUENCE</scope>
</reference>
<dbReference type="EMBL" id="DP000011">
    <property type="protein sequence ID" value="ABA99125.2"/>
    <property type="molecule type" value="Genomic_DNA"/>
</dbReference>
<proteinExistence type="predicted"/>
<reference evidence="1" key="1">
    <citation type="journal article" date="2005" name="BMC Biol.">
        <title>The sequence of rice chromosomes 11 and 12, rich in disease resistance genes and recent gene duplications.</title>
        <authorList>
            <consortium name="The rice chromosomes 11 and 12 sequencing consortia"/>
        </authorList>
    </citation>
    <scope>NUCLEOTIDE SEQUENCE [LARGE SCALE GENOMIC DNA]</scope>
</reference>
<accession>Q2QPW7</accession>
<name>Q2QPW7_ORYSJ</name>
<gene>
    <name evidence="1" type="ordered locus">LOC_Os12g33040</name>
</gene>
<reference evidence="1" key="2">
    <citation type="submission" date="2005-04" db="EMBL/GenBank/DDBJ databases">
        <authorList>
            <person name="Buell C.R."/>
            <person name="Wing R.A."/>
            <person name="McCombie W.A."/>
            <person name="Ouyang S."/>
        </authorList>
    </citation>
    <scope>NUCLEOTIDE SEQUENCE</scope>
</reference>